<name>A0A0B0ECP8_9BACT</name>
<dbReference type="InterPro" id="IPR013099">
    <property type="entry name" value="K_chnl_dom"/>
</dbReference>
<dbReference type="Pfam" id="PF07885">
    <property type="entry name" value="Ion_trans_2"/>
    <property type="match status" value="1"/>
</dbReference>
<protein>
    <submittedName>
        <fullName evidence="3">Ion channel</fullName>
    </submittedName>
</protein>
<feature type="transmembrane region" description="Helical" evidence="1">
    <location>
        <begin position="153"/>
        <end position="172"/>
    </location>
</feature>
<evidence type="ECO:0000313" key="4">
    <source>
        <dbReference type="Proteomes" id="UP000030652"/>
    </source>
</evidence>
<feature type="transmembrane region" description="Helical" evidence="1">
    <location>
        <begin position="25"/>
        <end position="43"/>
    </location>
</feature>
<organism evidence="3 4">
    <name type="scientific">Candidatus Scalindua brodae</name>
    <dbReference type="NCBI Taxonomy" id="237368"/>
    <lineage>
        <taxon>Bacteria</taxon>
        <taxon>Pseudomonadati</taxon>
        <taxon>Planctomycetota</taxon>
        <taxon>Candidatus Brocadiia</taxon>
        <taxon>Candidatus Brocadiales</taxon>
        <taxon>Candidatus Scalinduaceae</taxon>
        <taxon>Candidatus Scalindua</taxon>
    </lineage>
</organism>
<gene>
    <name evidence="3" type="ORF">SCABRO_03829</name>
</gene>
<feature type="domain" description="Potassium channel" evidence="2">
    <location>
        <begin position="125"/>
        <end position="171"/>
    </location>
</feature>
<dbReference type="SUPFAM" id="SSF81324">
    <property type="entry name" value="Voltage-gated potassium channels"/>
    <property type="match status" value="1"/>
</dbReference>
<accession>A0A0B0ECP8</accession>
<evidence type="ECO:0000259" key="2">
    <source>
        <dbReference type="Pfam" id="PF07885"/>
    </source>
</evidence>
<feature type="transmembrane region" description="Helical" evidence="1">
    <location>
        <begin position="124"/>
        <end position="141"/>
    </location>
</feature>
<dbReference type="eggNOG" id="ENOG5032Y28">
    <property type="taxonomic scope" value="Bacteria"/>
</dbReference>
<keyword evidence="1" id="KW-0812">Transmembrane</keyword>
<evidence type="ECO:0000256" key="1">
    <source>
        <dbReference type="SAM" id="Phobius"/>
    </source>
</evidence>
<keyword evidence="1" id="KW-1133">Transmembrane helix</keyword>
<feature type="transmembrane region" description="Helical" evidence="1">
    <location>
        <begin position="50"/>
        <end position="71"/>
    </location>
</feature>
<comment type="caution">
    <text evidence="3">The sequence shown here is derived from an EMBL/GenBank/DDBJ whole genome shotgun (WGS) entry which is preliminary data.</text>
</comment>
<keyword evidence="1" id="KW-0472">Membrane</keyword>
<dbReference type="PATRIC" id="fig|237368.3.peg.4117"/>
<evidence type="ECO:0000313" key="3">
    <source>
        <dbReference type="EMBL" id="KHE90444.1"/>
    </source>
</evidence>
<sequence length="184" mass="20264">MNAFITAILIFGTYAASKKIYITTIAVSLALPMLVSIWLSHFADMPFLVFVGDCFAIAFLAFLVIVILSFIFGEQEVTTNVIYASIVTYLLIAIMWAFVYSVLESIQPGSFTIGKDQIDVGKRLYIYYSFVTITTLGYGDITPATDLANSFSFLEAVIGQLYIAILIARLVGMQIAQSMNKKAS</sequence>
<feature type="transmembrane region" description="Helical" evidence="1">
    <location>
        <begin position="83"/>
        <end position="103"/>
    </location>
</feature>
<dbReference type="Proteomes" id="UP000030652">
    <property type="component" value="Unassembled WGS sequence"/>
</dbReference>
<dbReference type="AlphaFoldDB" id="A0A0B0ECP8"/>
<dbReference type="EMBL" id="JRYO01000264">
    <property type="protein sequence ID" value="KHE90444.1"/>
    <property type="molecule type" value="Genomic_DNA"/>
</dbReference>
<proteinExistence type="predicted"/>
<dbReference type="Gene3D" id="1.10.287.70">
    <property type="match status" value="1"/>
</dbReference>
<reference evidence="3 4" key="1">
    <citation type="submission" date="2014-10" db="EMBL/GenBank/DDBJ databases">
        <title>Draft genome of anammox bacterium scalindua brodae, obtained using differential coverage binning of sequence data from two enrichment reactors.</title>
        <authorList>
            <person name="Speth D.R."/>
            <person name="Russ L."/>
            <person name="Kartal B."/>
            <person name="Op den Camp H.J."/>
            <person name="Dutilh B.E."/>
            <person name="Jetten M.S."/>
        </authorList>
    </citation>
    <scope>NUCLEOTIDE SEQUENCE [LARGE SCALE GENOMIC DNA]</scope>
    <source>
        <strain evidence="3">RU1</strain>
    </source>
</reference>